<dbReference type="InterPro" id="IPR006311">
    <property type="entry name" value="TAT_signal"/>
</dbReference>
<dbReference type="Proteomes" id="UP001596098">
    <property type="component" value="Unassembled WGS sequence"/>
</dbReference>
<organism evidence="1 2">
    <name type="scientific">Nocardioides yefusunii</name>
    <dbReference type="NCBI Taxonomy" id="2500546"/>
    <lineage>
        <taxon>Bacteria</taxon>
        <taxon>Bacillati</taxon>
        <taxon>Actinomycetota</taxon>
        <taxon>Actinomycetes</taxon>
        <taxon>Propionibacteriales</taxon>
        <taxon>Nocardioidaceae</taxon>
        <taxon>Nocardioides</taxon>
    </lineage>
</organism>
<dbReference type="InterPro" id="IPR013783">
    <property type="entry name" value="Ig-like_fold"/>
</dbReference>
<dbReference type="PROSITE" id="PS51318">
    <property type="entry name" value="TAT"/>
    <property type="match status" value="1"/>
</dbReference>
<evidence type="ECO:0000313" key="2">
    <source>
        <dbReference type="Proteomes" id="UP001596098"/>
    </source>
</evidence>
<protein>
    <submittedName>
        <fullName evidence="1">Uncharacterized protein</fullName>
    </submittedName>
</protein>
<comment type="caution">
    <text evidence="1">The sequence shown here is derived from an EMBL/GenBank/DDBJ whole genome shotgun (WGS) entry which is preliminary data.</text>
</comment>
<keyword evidence="2" id="KW-1185">Reference proteome</keyword>
<name>A0ABW1QVD6_9ACTN</name>
<sequence>MTHPAPLGPEAPKTELKVDRRTAMRAAAWTAPAIAVASTSPAFAGSPSGPLFLSVDVENVEDALTEQLASIPPISIGPFEINPADGLPNCVSTGNFSSRINAQVTDASGAGVPGKRVTFVLTGGKFIGADYAISGTGGAVSVPAFYLPRGTSAATLSAYITDEPGAAPFDPPITLPVSGDNLACGMAPTPPGYVTLPGL</sequence>
<dbReference type="EMBL" id="JBHSQI010000002">
    <property type="protein sequence ID" value="MFC6152998.1"/>
    <property type="molecule type" value="Genomic_DNA"/>
</dbReference>
<gene>
    <name evidence="1" type="ORF">ACFPWU_04900</name>
</gene>
<dbReference type="Gene3D" id="2.60.40.10">
    <property type="entry name" value="Immunoglobulins"/>
    <property type="match status" value="1"/>
</dbReference>
<reference evidence="2" key="1">
    <citation type="journal article" date="2019" name="Int. J. Syst. Evol. Microbiol.">
        <title>The Global Catalogue of Microorganisms (GCM) 10K type strain sequencing project: providing services to taxonomists for standard genome sequencing and annotation.</title>
        <authorList>
            <consortium name="The Broad Institute Genomics Platform"/>
            <consortium name="The Broad Institute Genome Sequencing Center for Infectious Disease"/>
            <person name="Wu L."/>
            <person name="Ma J."/>
        </authorList>
    </citation>
    <scope>NUCLEOTIDE SEQUENCE [LARGE SCALE GENOMIC DNA]</scope>
    <source>
        <strain evidence="2">DFY28</strain>
    </source>
</reference>
<proteinExistence type="predicted"/>
<dbReference type="RefSeq" id="WP_128316341.1">
    <property type="nucleotide sequence ID" value="NZ_JBHSQI010000002.1"/>
</dbReference>
<evidence type="ECO:0000313" key="1">
    <source>
        <dbReference type="EMBL" id="MFC6152998.1"/>
    </source>
</evidence>
<accession>A0ABW1QVD6</accession>